<feature type="region of interest" description="Disordered" evidence="1">
    <location>
        <begin position="105"/>
        <end position="132"/>
    </location>
</feature>
<dbReference type="EMBL" id="KL596836">
    <property type="protein sequence ID" value="KER23776.1"/>
    <property type="molecule type" value="Genomic_DNA"/>
</dbReference>
<gene>
    <name evidence="3" type="ORF">T265_08428</name>
</gene>
<dbReference type="GeneID" id="20322607"/>
<organism evidence="3 4">
    <name type="scientific">Opisthorchis viverrini</name>
    <name type="common">Southeast Asian liver fluke</name>
    <dbReference type="NCBI Taxonomy" id="6198"/>
    <lineage>
        <taxon>Eukaryota</taxon>
        <taxon>Metazoa</taxon>
        <taxon>Spiralia</taxon>
        <taxon>Lophotrochozoa</taxon>
        <taxon>Platyhelminthes</taxon>
        <taxon>Trematoda</taxon>
        <taxon>Digenea</taxon>
        <taxon>Opisthorchiida</taxon>
        <taxon>Opisthorchiata</taxon>
        <taxon>Opisthorchiidae</taxon>
        <taxon>Opisthorchis</taxon>
    </lineage>
</organism>
<evidence type="ECO:0000256" key="2">
    <source>
        <dbReference type="SAM" id="SignalP"/>
    </source>
</evidence>
<keyword evidence="4" id="KW-1185">Reference proteome</keyword>
<keyword evidence="2" id="KW-0732">Signal</keyword>
<feature type="chain" id="PRO_5001703989" evidence="2">
    <location>
        <begin position="23"/>
        <end position="213"/>
    </location>
</feature>
<proteinExistence type="predicted"/>
<protein>
    <submittedName>
        <fullName evidence="3">Uncharacterized protein</fullName>
    </submittedName>
</protein>
<dbReference type="RefSeq" id="XP_009172491.1">
    <property type="nucleotide sequence ID" value="XM_009174227.1"/>
</dbReference>
<evidence type="ECO:0000256" key="1">
    <source>
        <dbReference type="SAM" id="MobiDB-lite"/>
    </source>
</evidence>
<evidence type="ECO:0000313" key="3">
    <source>
        <dbReference type="EMBL" id="KER23776.1"/>
    </source>
</evidence>
<dbReference type="KEGG" id="ovi:T265_08428"/>
<reference evidence="3 4" key="1">
    <citation type="submission" date="2013-11" db="EMBL/GenBank/DDBJ databases">
        <title>Opisthorchis viverrini - life in the bile duct.</title>
        <authorList>
            <person name="Young N.D."/>
            <person name="Nagarajan N."/>
            <person name="Lin S.J."/>
            <person name="Korhonen P.K."/>
            <person name="Jex A.R."/>
            <person name="Hall R.S."/>
            <person name="Safavi-Hemami H."/>
            <person name="Kaewkong W."/>
            <person name="Bertrand D."/>
            <person name="Gao S."/>
            <person name="Seet Q."/>
            <person name="Wongkham S."/>
            <person name="Teh B.T."/>
            <person name="Wongkham C."/>
            <person name="Intapan P.M."/>
            <person name="Maleewong W."/>
            <person name="Yang X."/>
            <person name="Hu M."/>
            <person name="Wang Z."/>
            <person name="Hofmann A."/>
            <person name="Sternberg P.W."/>
            <person name="Tan P."/>
            <person name="Wang J."/>
            <person name="Gasser R.B."/>
        </authorList>
    </citation>
    <scope>NUCLEOTIDE SEQUENCE [LARGE SCALE GENOMIC DNA]</scope>
</reference>
<accession>A0A074Z977</accession>
<dbReference type="Proteomes" id="UP000054324">
    <property type="component" value="Unassembled WGS sequence"/>
</dbReference>
<dbReference type="AlphaFoldDB" id="A0A074Z977"/>
<evidence type="ECO:0000313" key="4">
    <source>
        <dbReference type="Proteomes" id="UP000054324"/>
    </source>
</evidence>
<dbReference type="CTD" id="20322607"/>
<name>A0A074Z977_OPIVI</name>
<feature type="signal peptide" evidence="2">
    <location>
        <begin position="1"/>
        <end position="22"/>
    </location>
</feature>
<sequence length="213" mass="23523">MLSTTICVLRIFITTMRRVVLGPPAVASPFVPGTEDVSTVHEFVSTLCACNIDIQTSVRRDPSNLDLSIIWSLRELKDCAYPVSPKKGATDRGLSNTFQKALYHTDPLQMPSSNQTAKQAERREKSGHSAGVKYGGSVRVEARQQVKCLEVFCSFSNSADGGKEFRARLPEGSSARGPEEIDRLLKSSISRILKSAEFSRWISSTVTYEARTF</sequence>